<dbReference type="EMBL" id="KV441004">
    <property type="protein sequence ID" value="OAD66311.1"/>
    <property type="molecule type" value="Genomic_DNA"/>
</dbReference>
<dbReference type="GeneID" id="28993874"/>
<feature type="compositionally biased region" description="Low complexity" evidence="1">
    <location>
        <begin position="152"/>
        <end position="170"/>
    </location>
</feature>
<accession>A0A162ZEY8</accession>
<feature type="region of interest" description="Disordered" evidence="1">
    <location>
        <begin position="148"/>
        <end position="173"/>
    </location>
</feature>
<dbReference type="VEuPathDB" id="FungiDB:PHYBLDRAFT_152636"/>
<evidence type="ECO:0000313" key="2">
    <source>
        <dbReference type="EMBL" id="OAD66311.1"/>
    </source>
</evidence>
<dbReference type="AlphaFoldDB" id="A0A162ZEY8"/>
<organism evidence="2 3">
    <name type="scientific">Phycomyces blakesleeanus (strain ATCC 8743b / DSM 1359 / FGSC 10004 / NBRC 33097 / NRRL 1555)</name>
    <dbReference type="NCBI Taxonomy" id="763407"/>
    <lineage>
        <taxon>Eukaryota</taxon>
        <taxon>Fungi</taxon>
        <taxon>Fungi incertae sedis</taxon>
        <taxon>Mucoromycota</taxon>
        <taxon>Mucoromycotina</taxon>
        <taxon>Mucoromycetes</taxon>
        <taxon>Mucorales</taxon>
        <taxon>Phycomycetaceae</taxon>
        <taxon>Phycomyces</taxon>
    </lineage>
</organism>
<evidence type="ECO:0000313" key="3">
    <source>
        <dbReference type="Proteomes" id="UP000077315"/>
    </source>
</evidence>
<sequence length="565" mass="63833">MSAEGLAGRHLTSNSTPITRTWLRATPKLEVLGHKTKASGGLVKTMPKNSKDPSVATMDPRFYEVFFQYFEETECPSLKDFCARNHEFVVVNTTSSDIKGLWNKRFKSAAKIFSTEKPFTNDQPDWNQYIQEKLKRVLKQAVFDEAESTRASSKSSHVSSSNGSSKTKSSPLNESQIEAFKKSFDSMDPQKKWKISEGVVVEDKMYKFGLSCTYEHPVHSFILDVDDPCWISVFSAKELNIIKASGKASMPPLSDGLKEFFQKFSELSTLIEPSTGDSPNLLPSSYQESFLKRLWSIATDHGFYDPLTHFDEDWAQRSIIEYISAYRWNVIQRLTARGSEMDFVVRIWSQLDKCFDNIAVETFRNRGCIATSVRMNEKRRVTGRDPLVPKSFSTKPDLVLYKEDVEYGCSEVGKNDDGGVGEKEIVETALKCPKTMKDMLLRAASKVGNATNKTRQLQIVGFHQTSLRMHLSVLDCPEGYICRLRRSTEYTVPLQPSLIPSQLIPILKLTCKAKEIVRRTIEVLEAPAYVEDEPDFSCNNATSDVIVLPCALCKSVKRKRESSPA</sequence>
<proteinExistence type="predicted"/>
<evidence type="ECO:0000256" key="1">
    <source>
        <dbReference type="SAM" id="MobiDB-lite"/>
    </source>
</evidence>
<keyword evidence="3" id="KW-1185">Reference proteome</keyword>
<protein>
    <submittedName>
        <fullName evidence="2">Uncharacterized protein</fullName>
    </submittedName>
</protein>
<dbReference type="OrthoDB" id="2279444at2759"/>
<name>A0A162ZEY8_PHYB8</name>
<dbReference type="RefSeq" id="XP_018284351.1">
    <property type="nucleotide sequence ID" value="XM_018432968.1"/>
</dbReference>
<dbReference type="InParanoid" id="A0A162ZEY8"/>
<reference evidence="3" key="1">
    <citation type="submission" date="2015-06" db="EMBL/GenBank/DDBJ databases">
        <title>Expansion of signal transduction pathways in fungi by whole-genome duplication.</title>
        <authorList>
            <consortium name="DOE Joint Genome Institute"/>
            <person name="Corrochano L.M."/>
            <person name="Kuo A."/>
            <person name="Marcet-Houben M."/>
            <person name="Polaino S."/>
            <person name="Salamov A."/>
            <person name="Villalobos J.M."/>
            <person name="Alvarez M.I."/>
            <person name="Avalos J."/>
            <person name="Benito E.P."/>
            <person name="Benoit I."/>
            <person name="Burger G."/>
            <person name="Camino L.P."/>
            <person name="Canovas D."/>
            <person name="Cerda-Olmedo E."/>
            <person name="Cheng J.-F."/>
            <person name="Dominguez A."/>
            <person name="Elias M."/>
            <person name="Eslava A.P."/>
            <person name="Glaser F."/>
            <person name="Grimwood J."/>
            <person name="Gutierrez G."/>
            <person name="Heitman J."/>
            <person name="Henrissat B."/>
            <person name="Iturriaga E.A."/>
            <person name="Lang B.F."/>
            <person name="Lavin J.L."/>
            <person name="Lee S."/>
            <person name="Li W."/>
            <person name="Lindquist E."/>
            <person name="Lopez-Garcia S."/>
            <person name="Luque E.M."/>
            <person name="Marcos A.T."/>
            <person name="Martin J."/>
            <person name="McCluskey K."/>
            <person name="Medina H.R."/>
            <person name="Miralles-Duran A."/>
            <person name="Miyazaki A."/>
            <person name="Munoz-Torres E."/>
            <person name="Oguiza J.A."/>
            <person name="Ohm R."/>
            <person name="Olmedo M."/>
            <person name="Orejas M."/>
            <person name="Ortiz-Castellanos L."/>
            <person name="Pisabarro A.G."/>
            <person name="Rodriguez-Romero J."/>
            <person name="Ruiz-Herrera J."/>
            <person name="Ruiz-Vazquez R."/>
            <person name="Sanz C."/>
            <person name="Schackwitz W."/>
            <person name="Schmutz J."/>
            <person name="Shahriari M."/>
            <person name="Shelest E."/>
            <person name="Silva-Franco F."/>
            <person name="Soanes D."/>
            <person name="Syed K."/>
            <person name="Tagua V.G."/>
            <person name="Talbot N.J."/>
            <person name="Thon M."/>
            <person name="De vries R.P."/>
            <person name="Wiebenga A."/>
            <person name="Yadav J.S."/>
            <person name="Braun E.L."/>
            <person name="Baker S."/>
            <person name="Garre V."/>
            <person name="Horwitz B."/>
            <person name="Torres-Martinez S."/>
            <person name="Idnurm A."/>
            <person name="Herrera-Estrella A."/>
            <person name="Gabaldon T."/>
            <person name="Grigoriev I.V."/>
        </authorList>
    </citation>
    <scope>NUCLEOTIDE SEQUENCE [LARGE SCALE GENOMIC DNA]</scope>
    <source>
        <strain evidence="3">NRRL 1555(-)</strain>
    </source>
</reference>
<gene>
    <name evidence="2" type="ORF">PHYBLDRAFT_152636</name>
</gene>
<dbReference type="Proteomes" id="UP000077315">
    <property type="component" value="Unassembled WGS sequence"/>
</dbReference>